<keyword evidence="8" id="KW-0239">DNA-directed DNA polymerase</keyword>
<evidence type="ECO:0000256" key="5">
    <source>
        <dbReference type="ARBA" id="ARBA00022679"/>
    </source>
</evidence>
<proteinExistence type="inferred from homology"/>
<dbReference type="InterPro" id="IPR016195">
    <property type="entry name" value="Pol/histidinol_Pase-like"/>
</dbReference>
<dbReference type="EMBL" id="JAHBCL010000016">
    <property type="protein sequence ID" value="MBS7527047.1"/>
    <property type="molecule type" value="Genomic_DNA"/>
</dbReference>
<dbReference type="Proteomes" id="UP000746471">
    <property type="component" value="Unassembled WGS sequence"/>
</dbReference>
<name>A0ABS5PQ67_9FIRM</name>
<evidence type="ECO:0000256" key="1">
    <source>
        <dbReference type="ARBA" id="ARBA00004496"/>
    </source>
</evidence>
<dbReference type="SMART" id="SM00481">
    <property type="entry name" value="POLIIIAc"/>
    <property type="match status" value="1"/>
</dbReference>
<dbReference type="EC" id="2.7.7.7" evidence="3"/>
<evidence type="ECO:0000256" key="10">
    <source>
        <dbReference type="ARBA" id="ARBA00049244"/>
    </source>
</evidence>
<protein>
    <recommendedName>
        <fullName evidence="4">DNA polymerase III subunit alpha</fullName>
        <ecNumber evidence="3">2.7.7.7</ecNumber>
    </recommendedName>
</protein>
<evidence type="ECO:0000259" key="11">
    <source>
        <dbReference type="SMART" id="SM00481"/>
    </source>
</evidence>
<comment type="subcellular location">
    <subcellularLocation>
        <location evidence="1">Cytoplasm</location>
    </subcellularLocation>
</comment>
<accession>A0ABS5PQ67</accession>
<dbReference type="InterPro" id="IPR004013">
    <property type="entry name" value="PHP_dom"/>
</dbReference>
<dbReference type="RefSeq" id="WP_213236910.1">
    <property type="nucleotide sequence ID" value="NZ_JAHBCL010000016.1"/>
</dbReference>
<evidence type="ECO:0000256" key="3">
    <source>
        <dbReference type="ARBA" id="ARBA00012417"/>
    </source>
</evidence>
<evidence type="ECO:0000256" key="9">
    <source>
        <dbReference type="ARBA" id="ARBA00025611"/>
    </source>
</evidence>
<reference evidence="12 13" key="1">
    <citation type="submission" date="2021-05" db="EMBL/GenBank/DDBJ databases">
        <title>Fusibacter ferrireducens sp. nov., an anaerobic, sulfur- and Fe-reducing bacterium isolated from the mangrove sediment.</title>
        <authorList>
            <person name="Qiu D."/>
        </authorList>
    </citation>
    <scope>NUCLEOTIDE SEQUENCE [LARGE SCALE GENOMIC DNA]</scope>
    <source>
        <strain evidence="12 13">DSM 12116</strain>
    </source>
</reference>
<evidence type="ECO:0000256" key="8">
    <source>
        <dbReference type="ARBA" id="ARBA00022932"/>
    </source>
</evidence>
<dbReference type="NCBIfam" id="NF004226">
    <property type="entry name" value="PRK05673.1"/>
    <property type="match status" value="1"/>
</dbReference>
<dbReference type="Pfam" id="PF02811">
    <property type="entry name" value="PHP"/>
    <property type="match status" value="1"/>
</dbReference>
<dbReference type="CDD" id="cd04485">
    <property type="entry name" value="DnaE_OBF"/>
    <property type="match status" value="1"/>
</dbReference>
<dbReference type="InterPro" id="IPR011708">
    <property type="entry name" value="DNA_pol3_alpha_NTPase_dom"/>
</dbReference>
<dbReference type="InterPro" id="IPR040982">
    <property type="entry name" value="DNA_pol3_finger"/>
</dbReference>
<dbReference type="SUPFAM" id="SSF89550">
    <property type="entry name" value="PHP domain-like"/>
    <property type="match status" value="1"/>
</dbReference>
<comment type="function">
    <text evidence="9">DNA polymerase III is a complex, multichain enzyme responsible for most of the replicative synthesis in bacteria. This DNA polymerase also exhibits 3' to 5' exonuclease activity. The alpha chain is the DNA polymerase.</text>
</comment>
<keyword evidence="13" id="KW-1185">Reference proteome</keyword>
<evidence type="ECO:0000256" key="7">
    <source>
        <dbReference type="ARBA" id="ARBA00022705"/>
    </source>
</evidence>
<dbReference type="PANTHER" id="PTHR32294:SF0">
    <property type="entry name" value="DNA POLYMERASE III SUBUNIT ALPHA"/>
    <property type="match status" value="1"/>
</dbReference>
<dbReference type="Gene3D" id="1.10.10.1600">
    <property type="entry name" value="Bacterial DNA polymerase III alpha subunit, thumb domain"/>
    <property type="match status" value="1"/>
</dbReference>
<comment type="similarity">
    <text evidence="2">Belongs to the DNA polymerase type-C family. DnaE subfamily.</text>
</comment>
<evidence type="ECO:0000256" key="6">
    <source>
        <dbReference type="ARBA" id="ARBA00022695"/>
    </source>
</evidence>
<sequence length="1205" mass="136121">MATSDFVHLHLHTEYSLLDGFARMDMLFDRVKELGMQAVAITDHGVMFGVVDFYKAAKKAGVKPIIGCEVYVAPNSRFDKVVSEKNAGHLVLLVKNEIGYQNLIKLVSQGFTEGYYYRPRIDYPLLAKHSEGLICLSACLGGDIQRMLYEGDDAGAKALALKLEAMFEPGDFYLELQDHAMPEQKIVNRKLINLHLETEIPLVATNDVHYINKDDDGVHDILLCIQTGKTLGDSDRMRFPSNEFYLKSPDEMTALFKGRPDAIENTVAIAAKCNFDFDFSKTHLPAYPLENDPMAVQFFKNQGEPPAIADDNRLPADEKNRERINSSMTYLHWLCEQGISQKYDPVTDVERSRMRYELDVIHEMGYDDYFLIVWDFIRYAKDHNIAVGPGRGSCGGSIVAYALGITEVDPLKYDLIFERFLNPERVTMPDIDIDFEDDRRGEVIQYVIEKYGKDHVAQIITFGTMAARAAIRDVGRVMNLSYQEVDRMAKEIPYELGMTIERALEVNPKLRQLKVESAEASALIEAALKLQGVPRHASTHAAGVVISRKPVDSYVPLYMQDDNISTQFNMVLLEDLGLLKIDFLGLRTLTVIKNALKLIEEQHHQQLNIADFPDGDPITYRMIGKGDTLGVFQLESAGFRKFMRELKPTVLEDIIAGISLYRPGPMDSIPLYIKNKNNPAGIAYLHPKLKPILEVTYGCLVYQEQVMQIVRDLGGYSYGRSDIVRRAMSKKKMDVMQRERTYFKFGKHTGEEDDITGCEGNGVSAEIADQIFDDMIDFAKYAFNKSHAAGYAIIAYQTAYLKAHYTVEYMAALMTSVTGSHSKLALYIQDAKDHGIEILQPDVSKSYKYFSVENGKIRYGLGAIKNVGSGIIKAIVKARQKRPFQSFFDFCEAIETSELNKKAVESLIKAGALDSVGGYRSQLLAVFERTVDGVHSQKRRNAEGQFSMFSMDLPDLNSEAMGNKLPEMPELRFDIFLQFEKEMLGIYLTGHPLDPYKARLKHISTLNMSELQETVEDQLSPLVKDGDMISLGGLVVSKLEKITRNGQNMAFITVEDLYDQIEVIIFPKVYQQCEALIQKDSFVAVRGRLNLKEDEPPKLIADRVVAIDDSAFSGIRLKGTIRKETLYIRFSRFDQRMIREVEAIVDNARVTEQNNNPAANRTTADVVYYIEPKKLKKKAKGQIVVSQKLVESIERIVGTENIKLQ</sequence>
<dbReference type="GO" id="GO:0003887">
    <property type="term" value="F:DNA-directed DNA polymerase activity"/>
    <property type="evidence" value="ECO:0007669"/>
    <property type="project" value="UniProtKB-EC"/>
</dbReference>
<dbReference type="InterPro" id="IPR029460">
    <property type="entry name" value="DNAPol_HHH"/>
</dbReference>
<evidence type="ECO:0000256" key="2">
    <source>
        <dbReference type="ARBA" id="ARBA00009496"/>
    </source>
</evidence>
<dbReference type="CDD" id="cd12113">
    <property type="entry name" value="PHP_PolIIIA_DnaE3"/>
    <property type="match status" value="1"/>
</dbReference>
<keyword evidence="6 12" id="KW-0548">Nucleotidyltransferase</keyword>
<dbReference type="InterPro" id="IPR004365">
    <property type="entry name" value="NA-bd_OB_tRNA"/>
</dbReference>
<gene>
    <name evidence="12" type="ORF">KHM83_10175</name>
</gene>
<dbReference type="Pfam" id="PF17657">
    <property type="entry name" value="DNA_pol3_finger"/>
    <property type="match status" value="1"/>
</dbReference>
<keyword evidence="5 12" id="KW-0808">Transferase</keyword>
<keyword evidence="7" id="KW-0235">DNA replication</keyword>
<evidence type="ECO:0000256" key="4">
    <source>
        <dbReference type="ARBA" id="ARBA00019114"/>
    </source>
</evidence>
<dbReference type="Pfam" id="PF07733">
    <property type="entry name" value="DNA_pol3_alpha"/>
    <property type="match status" value="1"/>
</dbReference>
<dbReference type="InterPro" id="IPR041931">
    <property type="entry name" value="DNA_pol3_alpha_thumb_dom"/>
</dbReference>
<dbReference type="InterPro" id="IPR004805">
    <property type="entry name" value="DnaE2/DnaE/PolC"/>
</dbReference>
<organism evidence="12 13">
    <name type="scientific">Fusibacter paucivorans</name>
    <dbReference type="NCBI Taxonomy" id="76009"/>
    <lineage>
        <taxon>Bacteria</taxon>
        <taxon>Bacillati</taxon>
        <taxon>Bacillota</taxon>
        <taxon>Clostridia</taxon>
        <taxon>Eubacteriales</taxon>
        <taxon>Eubacteriales Family XII. Incertae Sedis</taxon>
        <taxon>Fusibacter</taxon>
    </lineage>
</organism>
<comment type="caution">
    <text evidence="12">The sequence shown here is derived from an EMBL/GenBank/DDBJ whole genome shotgun (WGS) entry which is preliminary data.</text>
</comment>
<dbReference type="Pfam" id="PF14579">
    <property type="entry name" value="HHH_6"/>
    <property type="match status" value="1"/>
</dbReference>
<feature type="domain" description="Polymerase/histidinol phosphatase N-terminal" evidence="11">
    <location>
        <begin position="7"/>
        <end position="74"/>
    </location>
</feature>
<dbReference type="PANTHER" id="PTHR32294">
    <property type="entry name" value="DNA POLYMERASE III SUBUNIT ALPHA"/>
    <property type="match status" value="1"/>
</dbReference>
<dbReference type="Gene3D" id="3.20.20.140">
    <property type="entry name" value="Metal-dependent hydrolases"/>
    <property type="match status" value="1"/>
</dbReference>
<dbReference type="Pfam" id="PF01336">
    <property type="entry name" value="tRNA_anti-codon"/>
    <property type="match status" value="1"/>
</dbReference>
<dbReference type="InterPro" id="IPR003141">
    <property type="entry name" value="Pol/His_phosphatase_N"/>
</dbReference>
<comment type="catalytic activity">
    <reaction evidence="10">
        <text>DNA(n) + a 2'-deoxyribonucleoside 5'-triphosphate = DNA(n+1) + diphosphate</text>
        <dbReference type="Rhea" id="RHEA:22508"/>
        <dbReference type="Rhea" id="RHEA-COMP:17339"/>
        <dbReference type="Rhea" id="RHEA-COMP:17340"/>
        <dbReference type="ChEBI" id="CHEBI:33019"/>
        <dbReference type="ChEBI" id="CHEBI:61560"/>
        <dbReference type="ChEBI" id="CHEBI:173112"/>
        <dbReference type="EC" id="2.7.7.7"/>
    </reaction>
</comment>
<dbReference type="NCBIfam" id="TIGR00594">
    <property type="entry name" value="polc"/>
    <property type="match status" value="1"/>
</dbReference>
<dbReference type="Gene3D" id="1.10.150.870">
    <property type="match status" value="1"/>
</dbReference>
<dbReference type="NCBIfam" id="NF005298">
    <property type="entry name" value="PRK06826.1"/>
    <property type="match status" value="1"/>
</dbReference>
<evidence type="ECO:0000313" key="13">
    <source>
        <dbReference type="Proteomes" id="UP000746471"/>
    </source>
</evidence>
<evidence type="ECO:0000313" key="12">
    <source>
        <dbReference type="EMBL" id="MBS7527047.1"/>
    </source>
</evidence>